<dbReference type="AlphaFoldDB" id="A0A109UWU5"/>
<name>A0A109UWU5_9SACH</name>
<dbReference type="OrthoDB" id="10265275at2759"/>
<keyword evidence="2" id="KW-1185">Reference proteome</keyword>
<dbReference type="GO" id="GO:0002183">
    <property type="term" value="P:cytoplasmic translational initiation"/>
    <property type="evidence" value="ECO:0007669"/>
    <property type="project" value="TreeGrafter"/>
</dbReference>
<evidence type="ECO:0000313" key="2">
    <source>
        <dbReference type="Proteomes" id="UP000243052"/>
    </source>
</evidence>
<sequence length="163" mass="19572">MIREAVLCALKDRNVIHFKHLWLDSESEDERAILELFSFGDYKDKPINPDPVIWTNEVNRKLQLLTLLSLCEQSRQLDYEHTMRKCGIEDENILEQCLIQLHHIIRLEIDSVNRRVTILRCMDSRDVYNNERPLLLLSQVKRSKQEVIHDLLRWRDKLQNNLR</sequence>
<protein>
    <submittedName>
        <fullName evidence="1">HBR122Cp</fullName>
    </submittedName>
</protein>
<proteinExistence type="predicted"/>
<dbReference type="GeneID" id="28722475"/>
<accession>A0A109UWU5</accession>
<dbReference type="Proteomes" id="UP000243052">
    <property type="component" value="Chromosome ii"/>
</dbReference>
<reference evidence="1 2" key="1">
    <citation type="submission" date="2016-01" db="EMBL/GenBank/DDBJ databases">
        <title>Genome sequence of the yeast Holleya sinecauda.</title>
        <authorList>
            <person name="Dietrich F.S."/>
        </authorList>
    </citation>
    <scope>NUCLEOTIDE SEQUENCE [LARGE SCALE GENOMIC DNA]</scope>
    <source>
        <strain evidence="1 2">ATCC 58844</strain>
    </source>
</reference>
<dbReference type="EMBL" id="CP014242">
    <property type="protein sequence ID" value="AMD19023.1"/>
    <property type="molecule type" value="Genomic_DNA"/>
</dbReference>
<dbReference type="RefSeq" id="XP_017986019.1">
    <property type="nucleotide sequence ID" value="XM_018130530.1"/>
</dbReference>
<dbReference type="InterPro" id="IPR045237">
    <property type="entry name" value="COPS7/eIF3m"/>
</dbReference>
<dbReference type="STRING" id="45286.A0A109UWU5"/>
<evidence type="ECO:0000313" key="1">
    <source>
        <dbReference type="EMBL" id="AMD19023.1"/>
    </source>
</evidence>
<dbReference type="GO" id="GO:0005852">
    <property type="term" value="C:eukaryotic translation initiation factor 3 complex"/>
    <property type="evidence" value="ECO:0007669"/>
    <property type="project" value="TreeGrafter"/>
</dbReference>
<dbReference type="PANTHER" id="PTHR15350">
    <property type="entry name" value="COP9 SIGNALOSOME COMPLEX SUBUNIT 7/DENDRITIC CELL PROTEIN GA17"/>
    <property type="match status" value="1"/>
</dbReference>
<gene>
    <name evidence="1" type="ORF">AW171_hschr2832</name>
</gene>
<dbReference type="PANTHER" id="PTHR15350:SF2">
    <property type="entry name" value="EUKARYOTIC TRANSLATION INITIATION FACTOR 3 SUBUNIT M"/>
    <property type="match status" value="1"/>
</dbReference>
<organism evidence="1 2">
    <name type="scientific">Eremothecium sinecaudum</name>
    <dbReference type="NCBI Taxonomy" id="45286"/>
    <lineage>
        <taxon>Eukaryota</taxon>
        <taxon>Fungi</taxon>
        <taxon>Dikarya</taxon>
        <taxon>Ascomycota</taxon>
        <taxon>Saccharomycotina</taxon>
        <taxon>Saccharomycetes</taxon>
        <taxon>Saccharomycetales</taxon>
        <taxon>Saccharomycetaceae</taxon>
        <taxon>Eremothecium</taxon>
    </lineage>
</organism>